<gene>
    <name evidence="1" type="ORF">KDW95_11720</name>
</gene>
<accession>A0ABY5HQ61</accession>
<dbReference type="RefSeq" id="WP_255856451.1">
    <property type="nucleotide sequence ID" value="NZ_CP073347.1"/>
</dbReference>
<keyword evidence="1" id="KW-0489">Methyltransferase</keyword>
<dbReference type="InterPro" id="IPR029063">
    <property type="entry name" value="SAM-dependent_MTases_sf"/>
</dbReference>
<protein>
    <submittedName>
        <fullName evidence="1">Class I SAM-dependent methyltransferase</fullName>
    </submittedName>
</protein>
<dbReference type="GO" id="GO:0008168">
    <property type="term" value="F:methyltransferase activity"/>
    <property type="evidence" value="ECO:0007669"/>
    <property type="project" value="UniProtKB-KW"/>
</dbReference>
<keyword evidence="2" id="KW-1185">Reference proteome</keyword>
<keyword evidence="1" id="KW-0808">Transferase</keyword>
<dbReference type="GO" id="GO:0032259">
    <property type="term" value="P:methylation"/>
    <property type="evidence" value="ECO:0007669"/>
    <property type="project" value="UniProtKB-KW"/>
</dbReference>
<organism evidence="1 2">
    <name type="scientific">Marinobacterium rhizophilum</name>
    <dbReference type="NCBI Taxonomy" id="420402"/>
    <lineage>
        <taxon>Bacteria</taxon>
        <taxon>Pseudomonadati</taxon>
        <taxon>Pseudomonadota</taxon>
        <taxon>Gammaproteobacteria</taxon>
        <taxon>Oceanospirillales</taxon>
        <taxon>Oceanospirillaceae</taxon>
        <taxon>Marinobacterium</taxon>
    </lineage>
</organism>
<evidence type="ECO:0000313" key="1">
    <source>
        <dbReference type="EMBL" id="UTW14259.1"/>
    </source>
</evidence>
<name>A0ABY5HQ61_9GAMM</name>
<dbReference type="Pfam" id="PF13489">
    <property type="entry name" value="Methyltransf_23"/>
    <property type="match status" value="1"/>
</dbReference>
<proteinExistence type="predicted"/>
<dbReference type="PANTHER" id="PTHR43861:SF6">
    <property type="entry name" value="METHYLTRANSFERASE TYPE 11"/>
    <property type="match status" value="1"/>
</dbReference>
<dbReference type="CDD" id="cd02440">
    <property type="entry name" value="AdoMet_MTases"/>
    <property type="match status" value="1"/>
</dbReference>
<dbReference type="Proteomes" id="UP001058461">
    <property type="component" value="Chromosome"/>
</dbReference>
<evidence type="ECO:0000313" key="2">
    <source>
        <dbReference type="Proteomes" id="UP001058461"/>
    </source>
</evidence>
<dbReference type="SUPFAM" id="SSF53335">
    <property type="entry name" value="S-adenosyl-L-methionine-dependent methyltransferases"/>
    <property type="match status" value="1"/>
</dbReference>
<sequence length="302" mass="35039">MYSCPLCYSSDVSEIESLKKNDLIYIYKKDFSMDISDIIKEHVEYLICRCCGLGFFYPLYFGSENFYNQLQKHEWYYSEDKFEYTESCKYVKESQRVLEVGAGKGAFRRYLPNCEYTALEVSPKAKELGEAFGVSIINESVESHSIKRENYYDVVCSFQVLEHVPNIKSFLSSKISCLRPGGVMIVAVPTEDSFLSYAVNNALNLPPHHLSRWNKRSLEKIAKIFDLDVIDISTEPLQAVHKVWYLSVEIQKMFLRNRMLDFSLVRNIVSKGSVLIAKIVNRFFDDDYFLNGHTVIAVFKKR</sequence>
<reference evidence="1" key="1">
    <citation type="submission" date="2021-04" db="EMBL/GenBank/DDBJ databases">
        <title>Oceanospirillales bacteria with DddD are important DMSP degraders in coastal seawater.</title>
        <authorList>
            <person name="Liu J."/>
        </authorList>
    </citation>
    <scope>NUCLEOTIDE SEQUENCE</scope>
    <source>
        <strain evidence="1">D13-1</strain>
    </source>
</reference>
<dbReference type="Gene3D" id="3.40.50.150">
    <property type="entry name" value="Vaccinia Virus protein VP39"/>
    <property type="match status" value="1"/>
</dbReference>
<dbReference type="EMBL" id="CP073347">
    <property type="protein sequence ID" value="UTW14259.1"/>
    <property type="molecule type" value="Genomic_DNA"/>
</dbReference>
<dbReference type="PANTHER" id="PTHR43861">
    <property type="entry name" value="TRANS-ACONITATE 2-METHYLTRANSFERASE-RELATED"/>
    <property type="match status" value="1"/>
</dbReference>